<dbReference type="AlphaFoldDB" id="A0A4P9ZKA4"/>
<accession>A0A4P9ZKA4</accession>
<feature type="domain" description="TTI1 N-terminal TPR" evidence="2">
    <location>
        <begin position="150"/>
        <end position="375"/>
    </location>
</feature>
<organism evidence="3 4">
    <name type="scientific">Dimargaris cristalligena</name>
    <dbReference type="NCBI Taxonomy" id="215637"/>
    <lineage>
        <taxon>Eukaryota</taxon>
        <taxon>Fungi</taxon>
        <taxon>Fungi incertae sedis</taxon>
        <taxon>Zoopagomycota</taxon>
        <taxon>Kickxellomycotina</taxon>
        <taxon>Dimargaritomycetes</taxon>
        <taxon>Dimargaritales</taxon>
        <taxon>Dimargaritaceae</taxon>
        <taxon>Dimargaris</taxon>
    </lineage>
</organism>
<sequence>MPDVVQEPPQSTLGYLYETYIPRIEAFVRSPGDSRTPTGLVGEYATVLGRLITVLDRTLRAASGPHSAGPTEHLAHSLHQTLRVGAGFITAASQRDSQMPTACYRALLVALVALLCGPTVGARPELRITTYHCIRSLLELGLRIRSSASHAASFILAVDTPSTLELLFLLSHQCLEALASEDGPPELREAGAGVLWLIVDGVFHQHRDLLLNLLPGVLSCICRLLQRPSVITGPSTYLAQLIDITRVLIKATLADQPNQQWITRTEPTWSVLHGRQTTAEDKTAPEIKQSRQPTAGPGQSRSGPPLIHRDATWWTQTRPRVQSCLSIIMGLRHHAHWRVRAAVATFAADILTHCLVTLQGGLADLLETCVDLTADPLSEVHSPSQAILTTLTERCASDPLAHQLVHEELGRIVGRIRASPSLSLATGTLPDPTEGASQGGVSSFANDLSQITDGSAQLSITSSTNDAGLRRYAQSSAREVIRYMKVATAFAPVLHSTGRFSDVDLLEQWITAIVANIPLDERTPGSAVPLKIEASPSSSTGGGGTPNMPLNQLSPADVLTQFCQSTDQLLEGAALAGYREARQFVTALDRYLEHCLATQSSQLLQLIVVRMAPILVDSSTSEPTLTMERAQNMFFINRFLRALAHSSVAQRPNFRSLIDILEAYTKLITDQPENEGSRLETGSTHCSLQENNSTITRLPLASSERGNPVGDVVCCLAFEGQGSLGARKKM</sequence>
<feature type="compositionally biased region" description="Polar residues" evidence="1">
    <location>
        <begin position="290"/>
        <end position="302"/>
    </location>
</feature>
<dbReference type="InterPro" id="IPR016024">
    <property type="entry name" value="ARM-type_fold"/>
</dbReference>
<feature type="compositionally biased region" description="Basic and acidic residues" evidence="1">
    <location>
        <begin position="278"/>
        <end position="289"/>
    </location>
</feature>
<keyword evidence="4" id="KW-1185">Reference proteome</keyword>
<evidence type="ECO:0000256" key="1">
    <source>
        <dbReference type="SAM" id="MobiDB-lite"/>
    </source>
</evidence>
<dbReference type="PANTHER" id="PTHR18460">
    <property type="entry name" value="TEL2 INTERACTING PROTEIN 1 TTI1 FAMILY MEMBER"/>
    <property type="match status" value="1"/>
</dbReference>
<proteinExistence type="predicted"/>
<dbReference type="GO" id="GO:0005737">
    <property type="term" value="C:cytoplasm"/>
    <property type="evidence" value="ECO:0007669"/>
    <property type="project" value="TreeGrafter"/>
</dbReference>
<dbReference type="Proteomes" id="UP000268162">
    <property type="component" value="Unassembled WGS sequence"/>
</dbReference>
<dbReference type="EMBL" id="ML003794">
    <property type="protein sequence ID" value="RKP33513.1"/>
    <property type="molecule type" value="Genomic_DNA"/>
</dbReference>
<evidence type="ECO:0000313" key="4">
    <source>
        <dbReference type="Proteomes" id="UP000268162"/>
    </source>
</evidence>
<dbReference type="Pfam" id="PF24173">
    <property type="entry name" value="TPR_TTI1_N"/>
    <property type="match status" value="1"/>
</dbReference>
<reference evidence="4" key="1">
    <citation type="journal article" date="2018" name="Nat. Microbiol.">
        <title>Leveraging single-cell genomics to expand the fungal tree of life.</title>
        <authorList>
            <person name="Ahrendt S.R."/>
            <person name="Quandt C.A."/>
            <person name="Ciobanu D."/>
            <person name="Clum A."/>
            <person name="Salamov A."/>
            <person name="Andreopoulos B."/>
            <person name="Cheng J.F."/>
            <person name="Woyke T."/>
            <person name="Pelin A."/>
            <person name="Henrissat B."/>
            <person name="Reynolds N.K."/>
            <person name="Benny G.L."/>
            <person name="Smith M.E."/>
            <person name="James T.Y."/>
            <person name="Grigoriev I.V."/>
        </authorList>
    </citation>
    <scope>NUCLEOTIDE SEQUENCE [LARGE SCALE GENOMIC DNA]</scope>
    <source>
        <strain evidence="4">RSA 468</strain>
    </source>
</reference>
<dbReference type="InterPro" id="IPR052587">
    <property type="entry name" value="TELO2-interacting_protein_1"/>
</dbReference>
<dbReference type="PANTHER" id="PTHR18460:SF3">
    <property type="entry name" value="TELO2-INTERACTING PROTEIN 1 HOMOLOG"/>
    <property type="match status" value="1"/>
</dbReference>
<protein>
    <recommendedName>
        <fullName evidence="2">TTI1 N-terminal TPR domain-containing protein</fullName>
    </recommendedName>
</protein>
<dbReference type="SUPFAM" id="SSF48371">
    <property type="entry name" value="ARM repeat"/>
    <property type="match status" value="1"/>
</dbReference>
<evidence type="ECO:0000313" key="3">
    <source>
        <dbReference type="EMBL" id="RKP33513.1"/>
    </source>
</evidence>
<name>A0A4P9ZKA4_9FUNG</name>
<evidence type="ECO:0000259" key="2">
    <source>
        <dbReference type="Pfam" id="PF24173"/>
    </source>
</evidence>
<dbReference type="STRING" id="215637.A0A4P9ZKA4"/>
<dbReference type="InterPro" id="IPR057566">
    <property type="entry name" value="TPR_TTI1_N"/>
</dbReference>
<gene>
    <name evidence="3" type="ORF">BJ085DRAFT_41477</name>
</gene>
<feature type="region of interest" description="Disordered" evidence="1">
    <location>
        <begin position="275"/>
        <end position="307"/>
    </location>
</feature>